<evidence type="ECO:0000313" key="4">
    <source>
        <dbReference type="EMBL" id="MDR7085073.1"/>
    </source>
</evidence>
<proteinExistence type="predicted"/>
<dbReference type="EMBL" id="JAVDVQ010000045">
    <property type="protein sequence ID" value="MDR7085073.1"/>
    <property type="molecule type" value="Genomic_DNA"/>
</dbReference>
<reference evidence="4 5" key="1">
    <citation type="submission" date="2023-07" db="EMBL/GenBank/DDBJ databases">
        <title>Sorghum-associated microbial communities from plants grown in Nebraska, USA.</title>
        <authorList>
            <person name="Schachtman D."/>
        </authorList>
    </citation>
    <scope>NUCLEOTIDE SEQUENCE [LARGE SCALE GENOMIC DNA]</scope>
    <source>
        <strain evidence="4 5">BE167</strain>
    </source>
</reference>
<feature type="region of interest" description="Disordered" evidence="1">
    <location>
        <begin position="211"/>
        <end position="235"/>
    </location>
</feature>
<keyword evidence="2" id="KW-0472">Membrane</keyword>
<gene>
    <name evidence="4" type="ORF">J2X01_004393</name>
</gene>
<feature type="signal peptide" evidence="3">
    <location>
        <begin position="1"/>
        <end position="31"/>
    </location>
</feature>
<evidence type="ECO:0000256" key="2">
    <source>
        <dbReference type="SAM" id="Phobius"/>
    </source>
</evidence>
<comment type="caution">
    <text evidence="4">The sequence shown here is derived from an EMBL/GenBank/DDBJ whole genome shotgun (WGS) entry which is preliminary data.</text>
</comment>
<dbReference type="SUPFAM" id="SSF50494">
    <property type="entry name" value="Trypsin-like serine proteases"/>
    <property type="match status" value="1"/>
</dbReference>
<feature type="chain" id="PRO_5047258072" description="Gram-positive cocci surface proteins LPxTG domain-containing protein" evidence="3">
    <location>
        <begin position="32"/>
        <end position="749"/>
    </location>
</feature>
<keyword evidence="2" id="KW-1133">Transmembrane helix</keyword>
<feature type="region of interest" description="Disordered" evidence="1">
    <location>
        <begin position="33"/>
        <end position="54"/>
    </location>
</feature>
<organism evidence="4 5">
    <name type="scientific">Arthrobacter ginsengisoli</name>
    <dbReference type="NCBI Taxonomy" id="1356565"/>
    <lineage>
        <taxon>Bacteria</taxon>
        <taxon>Bacillati</taxon>
        <taxon>Actinomycetota</taxon>
        <taxon>Actinomycetes</taxon>
        <taxon>Micrococcales</taxon>
        <taxon>Micrococcaceae</taxon>
        <taxon>Arthrobacter</taxon>
    </lineage>
</organism>
<dbReference type="InterPro" id="IPR013783">
    <property type="entry name" value="Ig-like_fold"/>
</dbReference>
<keyword evidence="3" id="KW-0732">Signal</keyword>
<name>A0ABU1UIU5_9MICC</name>
<protein>
    <recommendedName>
        <fullName evidence="6">Gram-positive cocci surface proteins LPxTG domain-containing protein</fullName>
    </recommendedName>
</protein>
<accession>A0ABU1UIU5</accession>
<evidence type="ECO:0000256" key="1">
    <source>
        <dbReference type="SAM" id="MobiDB-lite"/>
    </source>
</evidence>
<feature type="compositionally biased region" description="Low complexity" evidence="1">
    <location>
        <begin position="33"/>
        <end position="44"/>
    </location>
</feature>
<dbReference type="Gene3D" id="2.60.40.10">
    <property type="entry name" value="Immunoglobulins"/>
    <property type="match status" value="1"/>
</dbReference>
<feature type="transmembrane region" description="Helical" evidence="2">
    <location>
        <begin position="722"/>
        <end position="743"/>
    </location>
</feature>
<evidence type="ECO:0008006" key="6">
    <source>
        <dbReference type="Google" id="ProtNLM"/>
    </source>
</evidence>
<dbReference type="InterPro" id="IPR043504">
    <property type="entry name" value="Peptidase_S1_PA_chymotrypsin"/>
</dbReference>
<dbReference type="InterPro" id="IPR009003">
    <property type="entry name" value="Peptidase_S1_PA"/>
</dbReference>
<sequence>MKTPKYQLTVRAVAAAAIALAGSFSAVPALAEAGGSEPAPAASPGAPPVAPSAAAQLAPSGAPEISDVGLAEAVRRDLGMTLEGFNAAGQLARTAADAVPSLRELPGYVGTRLRDGRIVVEGSGAELQARVDELNGPGTAGAFDLTAPATERAVDPTAVPAKVPSAADLVASNTDQLFQAYVSEVGPAGLQAVAYSGGRFIIRTGGTNAAEAGVSQAPDQQTPPAAVVPSPSAAPGKTSPADFVARYANVQLEQGSPATTEADVYGGEGYAIDRRTICSTGFGAFSAAGLPLVLTAGHCTEDGTARITELEPPTSATAGGSAPLPGTLVPLGSFGFSQFGGPLNSWISGTEEAPGNVGTDIAVIEGLNGGLDLQAAATTWADAANPGATAVKIIGTVAPFQGQEVCRSGRTAGWSCGQVEETGIYVVGGRTTAAGDLRAFRGFLSRNVQSSGGDSGGPWISGNFAVGTHSAGETSGANFAIATTLEDALTKFPTAVQLQLFLNKPELAGPEDRTFKAGQPITGRVPAAPASAVAVNSKVRVTVGQQTVELPVDAAGNWAYPAPETTGPLTLTAETVNGFSHSGAVALAVTVTALDAPVITTPTEGAALTSVTSIGGTGTPGLTVKLTGDLSGSAVVGPDGDWTIPVDEAAPGSYSIRAVQTSRGEADSSAATRNFTVGAPAVVPAEPAAPPVEPAAPGNPAALPPVLPAGSGQLPDTGAGPLLPTAGLAGGAILLGGVLLAAARRRTVR</sequence>
<dbReference type="Gene3D" id="2.40.10.10">
    <property type="entry name" value="Trypsin-like serine proteases"/>
    <property type="match status" value="2"/>
</dbReference>
<keyword evidence="2" id="KW-0812">Transmembrane</keyword>
<evidence type="ECO:0000313" key="5">
    <source>
        <dbReference type="Proteomes" id="UP001252243"/>
    </source>
</evidence>
<dbReference type="CDD" id="cd21112">
    <property type="entry name" value="alphaLP-like"/>
    <property type="match status" value="1"/>
</dbReference>
<dbReference type="RefSeq" id="WP_310062477.1">
    <property type="nucleotide sequence ID" value="NZ_JAVDVQ010000045.1"/>
</dbReference>
<evidence type="ECO:0000256" key="3">
    <source>
        <dbReference type="SAM" id="SignalP"/>
    </source>
</evidence>
<dbReference type="InterPro" id="IPR018114">
    <property type="entry name" value="TRYPSIN_HIS"/>
</dbReference>
<dbReference type="Proteomes" id="UP001252243">
    <property type="component" value="Unassembled WGS sequence"/>
</dbReference>
<feature type="compositionally biased region" description="Low complexity" evidence="1">
    <location>
        <begin position="223"/>
        <end position="235"/>
    </location>
</feature>
<dbReference type="PROSITE" id="PS00134">
    <property type="entry name" value="TRYPSIN_HIS"/>
    <property type="match status" value="1"/>
</dbReference>
<keyword evidence="5" id="KW-1185">Reference proteome</keyword>